<feature type="region of interest" description="Disordered" evidence="1">
    <location>
        <begin position="166"/>
        <end position="198"/>
    </location>
</feature>
<dbReference type="GeneID" id="85440548"/>
<evidence type="ECO:0000313" key="3">
    <source>
        <dbReference type="Proteomes" id="UP001230504"/>
    </source>
</evidence>
<name>A0AAD8VD24_9PEZI</name>
<dbReference type="AlphaFoldDB" id="A0AAD8VD24"/>
<dbReference type="EMBL" id="JAHLJV010000001">
    <property type="protein sequence ID" value="KAK1600140.1"/>
    <property type="molecule type" value="Genomic_DNA"/>
</dbReference>
<reference evidence="2" key="1">
    <citation type="submission" date="2021-06" db="EMBL/GenBank/DDBJ databases">
        <title>Comparative genomics, transcriptomics and evolutionary studies reveal genomic signatures of adaptation to plant cell wall in hemibiotrophic fungi.</title>
        <authorList>
            <consortium name="DOE Joint Genome Institute"/>
            <person name="Baroncelli R."/>
            <person name="Diaz J.F."/>
            <person name="Benocci T."/>
            <person name="Peng M."/>
            <person name="Battaglia E."/>
            <person name="Haridas S."/>
            <person name="Andreopoulos W."/>
            <person name="Labutti K."/>
            <person name="Pangilinan J."/>
            <person name="Floch G.L."/>
            <person name="Makela M.R."/>
            <person name="Henrissat B."/>
            <person name="Grigoriev I.V."/>
            <person name="Crouch J.A."/>
            <person name="De Vries R.P."/>
            <person name="Sukno S.A."/>
            <person name="Thon M.R."/>
        </authorList>
    </citation>
    <scope>NUCLEOTIDE SEQUENCE</scope>
    <source>
        <strain evidence="2">CBS 125086</strain>
    </source>
</reference>
<keyword evidence="3" id="KW-1185">Reference proteome</keyword>
<gene>
    <name evidence="2" type="ORF">LY79DRAFT_532687</name>
</gene>
<proteinExistence type="predicted"/>
<evidence type="ECO:0000256" key="1">
    <source>
        <dbReference type="SAM" id="MobiDB-lite"/>
    </source>
</evidence>
<organism evidence="2 3">
    <name type="scientific">Colletotrichum navitas</name>
    <dbReference type="NCBI Taxonomy" id="681940"/>
    <lineage>
        <taxon>Eukaryota</taxon>
        <taxon>Fungi</taxon>
        <taxon>Dikarya</taxon>
        <taxon>Ascomycota</taxon>
        <taxon>Pezizomycotina</taxon>
        <taxon>Sordariomycetes</taxon>
        <taxon>Hypocreomycetidae</taxon>
        <taxon>Glomerellales</taxon>
        <taxon>Glomerellaceae</taxon>
        <taxon>Colletotrichum</taxon>
        <taxon>Colletotrichum graminicola species complex</taxon>
    </lineage>
</organism>
<comment type="caution">
    <text evidence="2">The sequence shown here is derived from an EMBL/GenBank/DDBJ whole genome shotgun (WGS) entry which is preliminary data.</text>
</comment>
<protein>
    <submittedName>
        <fullName evidence="2">Uncharacterized protein</fullName>
    </submittedName>
</protein>
<evidence type="ECO:0000313" key="2">
    <source>
        <dbReference type="EMBL" id="KAK1600140.1"/>
    </source>
</evidence>
<feature type="compositionally biased region" description="Polar residues" evidence="1">
    <location>
        <begin position="170"/>
        <end position="180"/>
    </location>
</feature>
<dbReference type="Proteomes" id="UP001230504">
    <property type="component" value="Unassembled WGS sequence"/>
</dbReference>
<dbReference type="RefSeq" id="XP_060420636.1">
    <property type="nucleotide sequence ID" value="XM_060556308.1"/>
</dbReference>
<accession>A0AAD8VD24</accession>
<sequence>MIFAERKREVLPRVDIWINDKRGSTTDEKRYKPLANTMCSLLNDPTMYNINPAHELLPSEFDWKGFICFTLQHKNFDQTKTTYYVTLSRDKQVIASGNVGLEGEFRQAIKKMLALVGRSTNVIQEAARYGITWELRDGDPMYDELPSFEEGELFCSRSLDLNQLGDDQSRQSQSVTSSAAEGSRGPRLTNPGLERRRPARTRALCSEGLAQTTTPAWLHPRLSRPL</sequence>